<name>S8DYD3_9LAMI</name>
<keyword evidence="3" id="KW-1185">Reference proteome</keyword>
<sequence length="158" mass="17899">HLESDPYHVPKSRQYYGHFQDAYFREGRGNCQPTVSALLRRIAVLESALFGRSSSHASAGLSLRDAAARRIQAQFRIFLLRRSRTLRHLKDLASVKSSLGVLRSSVSENPQFDFQVVLRRASNLQLRLDAIEGVDPMIRNGKTALSRDLDKFLDFLDA</sequence>
<proteinExistence type="predicted"/>
<feature type="non-terminal residue" evidence="2">
    <location>
        <position position="1"/>
    </location>
</feature>
<protein>
    <submittedName>
        <fullName evidence="2">Uncharacterized protein</fullName>
    </submittedName>
</protein>
<dbReference type="EMBL" id="AUSU01002677">
    <property type="protein sequence ID" value="EPS68293.1"/>
    <property type="molecule type" value="Genomic_DNA"/>
</dbReference>
<dbReference type="GO" id="GO:0006457">
    <property type="term" value="P:protein folding"/>
    <property type="evidence" value="ECO:0007669"/>
    <property type="project" value="TreeGrafter"/>
</dbReference>
<comment type="caution">
    <text evidence="2">The sequence shown here is derived from an EMBL/GenBank/DDBJ whole genome shotgun (WGS) entry which is preliminary data.</text>
</comment>
<dbReference type="InterPro" id="IPR040400">
    <property type="entry name" value="BAG5/6/7/8"/>
</dbReference>
<dbReference type="OrthoDB" id="1100735at2759"/>
<gene>
    <name evidence="2" type="ORF">M569_06483</name>
</gene>
<accession>S8DYD3</accession>
<evidence type="ECO:0000313" key="3">
    <source>
        <dbReference type="Proteomes" id="UP000015453"/>
    </source>
</evidence>
<reference evidence="2 3" key="1">
    <citation type="journal article" date="2013" name="BMC Genomics">
        <title>The miniature genome of a carnivorous plant Genlisea aurea contains a low number of genes and short non-coding sequences.</title>
        <authorList>
            <person name="Leushkin E.V."/>
            <person name="Sutormin R.A."/>
            <person name="Nabieva E.R."/>
            <person name="Penin A.A."/>
            <person name="Kondrashov A.S."/>
            <person name="Logacheva M.D."/>
        </authorList>
    </citation>
    <scope>NUCLEOTIDE SEQUENCE [LARGE SCALE GENOMIC DNA]</scope>
</reference>
<dbReference type="GO" id="GO:0009506">
    <property type="term" value="C:plasmodesma"/>
    <property type="evidence" value="ECO:0007669"/>
    <property type="project" value="TreeGrafter"/>
</dbReference>
<feature type="non-terminal residue" evidence="2">
    <location>
        <position position="158"/>
    </location>
</feature>
<dbReference type="AlphaFoldDB" id="S8DYD3"/>
<dbReference type="Proteomes" id="UP000015453">
    <property type="component" value="Unassembled WGS sequence"/>
</dbReference>
<evidence type="ECO:0000256" key="1">
    <source>
        <dbReference type="ARBA" id="ARBA00023186"/>
    </source>
</evidence>
<dbReference type="PANTHER" id="PTHR33322">
    <property type="entry name" value="BAG DOMAIN CONTAINING PROTEIN, EXPRESSED"/>
    <property type="match status" value="1"/>
</dbReference>
<organism evidence="2 3">
    <name type="scientific">Genlisea aurea</name>
    <dbReference type="NCBI Taxonomy" id="192259"/>
    <lineage>
        <taxon>Eukaryota</taxon>
        <taxon>Viridiplantae</taxon>
        <taxon>Streptophyta</taxon>
        <taxon>Embryophyta</taxon>
        <taxon>Tracheophyta</taxon>
        <taxon>Spermatophyta</taxon>
        <taxon>Magnoliopsida</taxon>
        <taxon>eudicotyledons</taxon>
        <taxon>Gunneridae</taxon>
        <taxon>Pentapetalae</taxon>
        <taxon>asterids</taxon>
        <taxon>lamiids</taxon>
        <taxon>Lamiales</taxon>
        <taxon>Lentibulariaceae</taxon>
        <taxon>Genlisea</taxon>
    </lineage>
</organism>
<dbReference type="PANTHER" id="PTHR33322:SF18">
    <property type="entry name" value="BAG FAMILY MOLECULAR CHAPERONE REGULATOR 8, CHLOROPLASTIC"/>
    <property type="match status" value="1"/>
</dbReference>
<evidence type="ECO:0000313" key="2">
    <source>
        <dbReference type="EMBL" id="EPS68293.1"/>
    </source>
</evidence>
<keyword evidence="1" id="KW-0143">Chaperone</keyword>